<evidence type="ECO:0000256" key="3">
    <source>
        <dbReference type="ARBA" id="ARBA00022576"/>
    </source>
</evidence>
<reference evidence="8 9" key="1">
    <citation type="submission" date="2016-09" db="EMBL/GenBank/DDBJ databases">
        <title>Extensive genetic diversity and differential bi-allelic expression allows diatom success in the polar Southern Ocean.</title>
        <authorList>
            <consortium name="DOE Joint Genome Institute"/>
            <person name="Mock T."/>
            <person name="Otillar R.P."/>
            <person name="Strauss J."/>
            <person name="Dupont C."/>
            <person name="Frickenhaus S."/>
            <person name="Maumus F."/>
            <person name="Mcmullan M."/>
            <person name="Sanges R."/>
            <person name="Schmutz J."/>
            <person name="Toseland A."/>
            <person name="Valas R."/>
            <person name="Veluchamy A."/>
            <person name="Ward B.J."/>
            <person name="Allen A."/>
            <person name="Barry K."/>
            <person name="Falciatore A."/>
            <person name="Ferrante M."/>
            <person name="Fortunato A.E."/>
            <person name="Gloeckner G."/>
            <person name="Gruber A."/>
            <person name="Hipkin R."/>
            <person name="Janech M."/>
            <person name="Kroth P."/>
            <person name="Leese F."/>
            <person name="Lindquist E."/>
            <person name="Lyon B.R."/>
            <person name="Martin J."/>
            <person name="Mayer C."/>
            <person name="Parker M."/>
            <person name="Quesneville H."/>
            <person name="Raymond J."/>
            <person name="Uhlig C."/>
            <person name="Valentin K.U."/>
            <person name="Worden A.Z."/>
            <person name="Armbrust E.V."/>
            <person name="Bowler C."/>
            <person name="Green B."/>
            <person name="Moulton V."/>
            <person name="Van Oosterhout C."/>
            <person name="Grigoriev I."/>
        </authorList>
    </citation>
    <scope>NUCLEOTIDE SEQUENCE [LARGE SCALE GENOMIC DNA]</scope>
    <source>
        <strain evidence="8 9">CCMP1102</strain>
    </source>
</reference>
<dbReference type="InterPro" id="IPR050596">
    <property type="entry name" value="AspAT/PAT-like"/>
</dbReference>
<evidence type="ECO:0000259" key="7">
    <source>
        <dbReference type="Pfam" id="PF00155"/>
    </source>
</evidence>
<evidence type="ECO:0000256" key="5">
    <source>
        <dbReference type="ARBA" id="ARBA00022898"/>
    </source>
</evidence>
<name>A0A1E7FYT1_9STRA</name>
<dbReference type="GO" id="GO:0030170">
    <property type="term" value="F:pyridoxal phosphate binding"/>
    <property type="evidence" value="ECO:0007669"/>
    <property type="project" value="InterPro"/>
</dbReference>
<keyword evidence="9" id="KW-1185">Reference proteome</keyword>
<dbReference type="AlphaFoldDB" id="A0A1E7FYT1"/>
<keyword evidence="4 8" id="KW-0808">Transferase</keyword>
<dbReference type="Gene3D" id="3.40.640.10">
    <property type="entry name" value="Type I PLP-dependent aspartate aminotransferase-like (Major domain)"/>
    <property type="match status" value="1"/>
</dbReference>
<dbReference type="InParanoid" id="A0A1E7FYT1"/>
<evidence type="ECO:0000313" key="9">
    <source>
        <dbReference type="Proteomes" id="UP000095751"/>
    </source>
</evidence>
<dbReference type="InterPro" id="IPR004839">
    <property type="entry name" value="Aminotransferase_I/II_large"/>
</dbReference>
<comment type="similarity">
    <text evidence="2">Belongs to the class-I pyridoxal-phosphate-dependent aminotransferase family.</text>
</comment>
<sequence length="464" mass="51214">MKPTDKSSTSASLPSSSFPLSNRIIHTLDPCVVKTKEWIQKYTPLWTTGGKENGDGDDEKEEDGGIFSLAQGIVYWKPPPSCSIALQDAVMSMSSNTFDDNKDHNNSDDDDDPLSLHSYSPAQGIPELVSAIQEKISTEHGMINHDVTVTVGANQAYMNCVLTIMGDNGDSGNNNNNKAIVFAPYYFNHVMAIQMCCGSESLVVGPTDMNTGYPNKEWLKQTLGNDNNIRMVTIVNPGNPTGITLSYEHVKEIVDVCRKHGVWVILDCTYEHFLNDDNIKKLPTFANESHVVHLFSFSKGYSLAGYRCGYLISHKNAGEFLHHMLKVQDTIPIGPPRMSQHIALGALRQGSNKWVYKKYATLDKSREYILNAISSSLPQTLGGSGSMYVMGKLPDDELSSIDVKFCRLLIKYYGVAVIPGSFCGLPGWIRICYANLPPSKTKIAAKRLKKGIDELTKNIITTSK</sequence>
<dbReference type="GO" id="GO:0006520">
    <property type="term" value="P:amino acid metabolic process"/>
    <property type="evidence" value="ECO:0007669"/>
    <property type="project" value="InterPro"/>
</dbReference>
<dbReference type="Proteomes" id="UP000095751">
    <property type="component" value="Unassembled WGS sequence"/>
</dbReference>
<protein>
    <submittedName>
        <fullName evidence="8">PLP-dependent transferase</fullName>
    </submittedName>
</protein>
<evidence type="ECO:0000256" key="6">
    <source>
        <dbReference type="SAM" id="MobiDB-lite"/>
    </source>
</evidence>
<comment type="cofactor">
    <cofactor evidence="1">
        <name>pyridoxal 5'-phosphate</name>
        <dbReference type="ChEBI" id="CHEBI:597326"/>
    </cofactor>
</comment>
<feature type="region of interest" description="Disordered" evidence="6">
    <location>
        <begin position="96"/>
        <end position="119"/>
    </location>
</feature>
<dbReference type="OrthoDB" id="7042322at2759"/>
<evidence type="ECO:0000256" key="1">
    <source>
        <dbReference type="ARBA" id="ARBA00001933"/>
    </source>
</evidence>
<proteinExistence type="inferred from homology"/>
<organism evidence="8 9">
    <name type="scientific">Fragilariopsis cylindrus CCMP1102</name>
    <dbReference type="NCBI Taxonomy" id="635003"/>
    <lineage>
        <taxon>Eukaryota</taxon>
        <taxon>Sar</taxon>
        <taxon>Stramenopiles</taxon>
        <taxon>Ochrophyta</taxon>
        <taxon>Bacillariophyta</taxon>
        <taxon>Bacillariophyceae</taxon>
        <taxon>Bacillariophycidae</taxon>
        <taxon>Bacillariales</taxon>
        <taxon>Bacillariaceae</taxon>
        <taxon>Fragilariopsis</taxon>
    </lineage>
</organism>
<dbReference type="Pfam" id="PF00155">
    <property type="entry name" value="Aminotran_1_2"/>
    <property type="match status" value="1"/>
</dbReference>
<keyword evidence="3" id="KW-0032">Aminotransferase</keyword>
<dbReference type="InterPro" id="IPR015421">
    <property type="entry name" value="PyrdxlP-dep_Trfase_major"/>
</dbReference>
<dbReference type="GO" id="GO:0008483">
    <property type="term" value="F:transaminase activity"/>
    <property type="evidence" value="ECO:0007669"/>
    <property type="project" value="UniProtKB-KW"/>
</dbReference>
<dbReference type="PANTHER" id="PTHR46383:SF5">
    <property type="entry name" value="AMINOTRANSFERASE CLASS I_CLASSII DOMAIN-CONTAINING PROTEIN"/>
    <property type="match status" value="1"/>
</dbReference>
<evidence type="ECO:0000313" key="8">
    <source>
        <dbReference type="EMBL" id="OEU23311.1"/>
    </source>
</evidence>
<dbReference type="EMBL" id="KV784353">
    <property type="protein sequence ID" value="OEU23311.1"/>
    <property type="molecule type" value="Genomic_DNA"/>
</dbReference>
<accession>A0A1E7FYT1</accession>
<feature type="domain" description="Aminotransferase class I/classII large" evidence="7">
    <location>
        <begin position="91"/>
        <end position="448"/>
    </location>
</feature>
<keyword evidence="5" id="KW-0663">Pyridoxal phosphate</keyword>
<dbReference type="PANTHER" id="PTHR46383">
    <property type="entry name" value="ASPARTATE AMINOTRANSFERASE"/>
    <property type="match status" value="1"/>
</dbReference>
<dbReference type="SUPFAM" id="SSF53383">
    <property type="entry name" value="PLP-dependent transferases"/>
    <property type="match status" value="1"/>
</dbReference>
<dbReference type="CDD" id="cd00609">
    <property type="entry name" value="AAT_like"/>
    <property type="match status" value="1"/>
</dbReference>
<dbReference type="InterPro" id="IPR015424">
    <property type="entry name" value="PyrdxlP-dep_Trfase"/>
</dbReference>
<dbReference type="KEGG" id="fcy:FRACYDRAFT_179232"/>
<evidence type="ECO:0000256" key="4">
    <source>
        <dbReference type="ARBA" id="ARBA00022679"/>
    </source>
</evidence>
<evidence type="ECO:0000256" key="2">
    <source>
        <dbReference type="ARBA" id="ARBA00007441"/>
    </source>
</evidence>
<gene>
    <name evidence="8" type="ORF">FRACYDRAFT_179232</name>
</gene>